<accession>A0A1F5PHD0</accession>
<reference evidence="1 2" key="1">
    <citation type="journal article" date="2016" name="Nat. Commun.">
        <title>Thousands of microbial genomes shed light on interconnected biogeochemical processes in an aquifer system.</title>
        <authorList>
            <person name="Anantharaman K."/>
            <person name="Brown C.T."/>
            <person name="Hug L.A."/>
            <person name="Sharon I."/>
            <person name="Castelle C.J."/>
            <person name="Probst A.J."/>
            <person name="Thomas B.C."/>
            <person name="Singh A."/>
            <person name="Wilkins M.J."/>
            <person name="Karaoz U."/>
            <person name="Brodie E.L."/>
            <person name="Williams K.H."/>
            <person name="Hubbard S.S."/>
            <person name="Banfield J.F."/>
        </authorList>
    </citation>
    <scope>NUCLEOTIDE SEQUENCE [LARGE SCALE GENOMIC DNA]</scope>
</reference>
<dbReference type="Proteomes" id="UP000178377">
    <property type="component" value="Unassembled WGS sequence"/>
</dbReference>
<name>A0A1F5PHD0_9BACT</name>
<evidence type="ECO:0000313" key="2">
    <source>
        <dbReference type="Proteomes" id="UP000178377"/>
    </source>
</evidence>
<comment type="caution">
    <text evidence="1">The sequence shown here is derived from an EMBL/GenBank/DDBJ whole genome shotgun (WGS) entry which is preliminary data.</text>
</comment>
<gene>
    <name evidence="1" type="ORF">A2722_02845</name>
</gene>
<sequence>MTRENQTKEFSSAEEVLNFVGNGEHSTLRLISKADLESAHAYLDHMIRLAEDAHLRGGSPGYNTEFRANMEAAHAAIAQEFNARGEEPEELE</sequence>
<dbReference type="EMBL" id="MFEO01000023">
    <property type="protein sequence ID" value="OGE89306.1"/>
    <property type="molecule type" value="Genomic_DNA"/>
</dbReference>
<protein>
    <submittedName>
        <fullName evidence="1">Uncharacterized protein</fullName>
    </submittedName>
</protein>
<dbReference type="AlphaFoldDB" id="A0A1F5PHD0"/>
<dbReference type="STRING" id="1817828.A2722_02845"/>
<organism evidence="1 2">
    <name type="scientific">Candidatus Doudnabacteria bacterium RIFCSPHIGHO2_01_FULL_50_11</name>
    <dbReference type="NCBI Taxonomy" id="1817828"/>
    <lineage>
        <taxon>Bacteria</taxon>
        <taxon>Candidatus Doudnaibacteriota</taxon>
    </lineage>
</organism>
<evidence type="ECO:0000313" key="1">
    <source>
        <dbReference type="EMBL" id="OGE89306.1"/>
    </source>
</evidence>
<proteinExistence type="predicted"/>